<dbReference type="AlphaFoldDB" id="A0A4V3E1K0"/>
<proteinExistence type="predicted"/>
<reference evidence="1 2" key="1">
    <citation type="submission" date="2019-03" db="EMBL/GenBank/DDBJ databases">
        <title>Genomic Encyclopedia of Type Strains, Phase III (KMG-III): the genomes of soil and plant-associated and newly described type strains.</title>
        <authorList>
            <person name="Whitman W."/>
        </authorList>
    </citation>
    <scope>NUCLEOTIDE SEQUENCE [LARGE SCALE GENOMIC DNA]</scope>
    <source>
        <strain evidence="1 2">CGMCC 1.12801</strain>
    </source>
</reference>
<organism evidence="1 2">
    <name type="scientific">Sphingobacterium paludis</name>
    <dbReference type="NCBI Taxonomy" id="1476465"/>
    <lineage>
        <taxon>Bacteria</taxon>
        <taxon>Pseudomonadati</taxon>
        <taxon>Bacteroidota</taxon>
        <taxon>Sphingobacteriia</taxon>
        <taxon>Sphingobacteriales</taxon>
        <taxon>Sphingobacteriaceae</taxon>
        <taxon>Sphingobacterium</taxon>
    </lineage>
</organism>
<sequence length="60" mass="6966">MLKKIQILRFFNRNMTYLNKRDSPSTAVGTPLPSMQGTEFVQVVQKQRNRAHFLAALYIP</sequence>
<evidence type="ECO:0000313" key="1">
    <source>
        <dbReference type="EMBL" id="TDS13048.1"/>
    </source>
</evidence>
<protein>
    <submittedName>
        <fullName evidence="1">Uncharacterized protein</fullName>
    </submittedName>
</protein>
<accession>A0A4V3E1K0</accession>
<keyword evidence="2" id="KW-1185">Reference proteome</keyword>
<comment type="caution">
    <text evidence="1">The sequence shown here is derived from an EMBL/GenBank/DDBJ whole genome shotgun (WGS) entry which is preliminary data.</text>
</comment>
<dbReference type="EMBL" id="SNZV01000005">
    <property type="protein sequence ID" value="TDS13048.1"/>
    <property type="molecule type" value="Genomic_DNA"/>
</dbReference>
<dbReference type="Proteomes" id="UP000294752">
    <property type="component" value="Unassembled WGS sequence"/>
</dbReference>
<evidence type="ECO:0000313" key="2">
    <source>
        <dbReference type="Proteomes" id="UP000294752"/>
    </source>
</evidence>
<name>A0A4V3E1K0_9SPHI</name>
<gene>
    <name evidence="1" type="ORF">B0I21_105180</name>
</gene>